<organism evidence="4 5">
    <name type="scientific">Toxoplasma gondii GAB2-2007-GAL-DOM2</name>
    <dbReference type="NCBI Taxonomy" id="1130820"/>
    <lineage>
        <taxon>Eukaryota</taxon>
        <taxon>Sar</taxon>
        <taxon>Alveolata</taxon>
        <taxon>Apicomplexa</taxon>
        <taxon>Conoidasida</taxon>
        <taxon>Coccidia</taxon>
        <taxon>Eucoccidiorida</taxon>
        <taxon>Eimeriorina</taxon>
        <taxon>Sarcocystidae</taxon>
        <taxon>Toxoplasma</taxon>
    </lineage>
</organism>
<gene>
    <name evidence="4" type="ORF">TGDOM2_278670</name>
</gene>
<evidence type="ECO:0000313" key="5">
    <source>
        <dbReference type="Proteomes" id="UP000028837"/>
    </source>
</evidence>
<dbReference type="OrthoDB" id="1158011at2759"/>
<sequence length="338" mass="36994">MQGVSNPGRTGTNANLGYTATAQCIARILREFREIQRTPSPHWCANPLQIEEPYEWHFTLRGPQDSHFEGGLYHGRIVLPKNYPFAPPNLVMLTQNGRFEVGKKVCLSASSYHPELWQPAWGIRTLLDALCAFFPTPAGGALHSLDRPEKVRRQLALESVNWLCPTCGKSNKELVEAACAAPTSALPDLPEPLRQQAQLRTDQESQAAPLQAADESGSRVESSRRGGTAVAAVQQRQQERSVDAAFVSSAGNAESTRPPRTSAPREDPPRHRRRPQRGHRTLMAQLLQTPFTRGEFIVAAADLVLLLLVLASVVLLADLFVNPPKVTMYGSSGAGGKL</sequence>
<dbReference type="PANTHER" id="PTHR24067">
    <property type="entry name" value="UBIQUITIN-CONJUGATING ENZYME E2"/>
    <property type="match status" value="1"/>
</dbReference>
<dbReference type="EC" id="6.3.2.19" evidence="4"/>
<dbReference type="VEuPathDB" id="ToxoDB:TGDOM2_278670"/>
<dbReference type="Proteomes" id="UP000028837">
    <property type="component" value="Unassembled WGS sequence"/>
</dbReference>
<accession>A0A086JR56</accession>
<feature type="compositionally biased region" description="Polar residues" evidence="1">
    <location>
        <begin position="249"/>
        <end position="259"/>
    </location>
</feature>
<keyword evidence="4" id="KW-0436">Ligase</keyword>
<dbReference type="InterPro" id="IPR050113">
    <property type="entry name" value="Ub_conjugating_enzyme"/>
</dbReference>
<dbReference type="SMART" id="SM00212">
    <property type="entry name" value="UBCc"/>
    <property type="match status" value="1"/>
</dbReference>
<name>A0A086JR56_TOXGO</name>
<dbReference type="SUPFAM" id="SSF54495">
    <property type="entry name" value="UBC-like"/>
    <property type="match status" value="1"/>
</dbReference>
<evidence type="ECO:0000259" key="3">
    <source>
        <dbReference type="PROSITE" id="PS50127"/>
    </source>
</evidence>
<keyword evidence="2" id="KW-0472">Membrane</keyword>
<feature type="compositionally biased region" description="Polar residues" evidence="1">
    <location>
        <begin position="197"/>
        <end position="208"/>
    </location>
</feature>
<comment type="caution">
    <text evidence="4">The sequence shown here is derived from an EMBL/GenBank/DDBJ whole genome shotgun (WGS) entry which is preliminary data.</text>
</comment>
<proteinExistence type="predicted"/>
<dbReference type="FunFam" id="3.10.110.10:FF:000086">
    <property type="entry name" value="Ubiquitin-conjugating enzyme E2 J1"/>
    <property type="match status" value="1"/>
</dbReference>
<evidence type="ECO:0000256" key="2">
    <source>
        <dbReference type="SAM" id="Phobius"/>
    </source>
</evidence>
<keyword evidence="2" id="KW-0812">Transmembrane</keyword>
<feature type="compositionally biased region" description="Low complexity" evidence="1">
    <location>
        <begin position="225"/>
        <end position="236"/>
    </location>
</feature>
<feature type="domain" description="UBC core" evidence="3">
    <location>
        <begin position="23"/>
        <end position="173"/>
    </location>
</feature>
<feature type="region of interest" description="Disordered" evidence="1">
    <location>
        <begin position="197"/>
        <end position="278"/>
    </location>
</feature>
<keyword evidence="2" id="KW-1133">Transmembrane helix</keyword>
<dbReference type="GO" id="GO:0016874">
    <property type="term" value="F:ligase activity"/>
    <property type="evidence" value="ECO:0007669"/>
    <property type="project" value="UniProtKB-KW"/>
</dbReference>
<dbReference type="InterPro" id="IPR000608">
    <property type="entry name" value="UBC"/>
</dbReference>
<dbReference type="Pfam" id="PF00179">
    <property type="entry name" value="UQ_con"/>
    <property type="match status" value="1"/>
</dbReference>
<dbReference type="Gene3D" id="3.10.110.10">
    <property type="entry name" value="Ubiquitin Conjugating Enzyme"/>
    <property type="match status" value="1"/>
</dbReference>
<evidence type="ECO:0000256" key="1">
    <source>
        <dbReference type="SAM" id="MobiDB-lite"/>
    </source>
</evidence>
<feature type="transmembrane region" description="Helical" evidence="2">
    <location>
        <begin position="296"/>
        <end position="321"/>
    </location>
</feature>
<dbReference type="InterPro" id="IPR016135">
    <property type="entry name" value="UBQ-conjugating_enzyme/RWD"/>
</dbReference>
<reference evidence="4 5" key="1">
    <citation type="submission" date="2014-02" db="EMBL/GenBank/DDBJ databases">
        <authorList>
            <person name="Sibley D."/>
            <person name="Venepally P."/>
            <person name="Karamycheva S."/>
            <person name="Hadjithomas M."/>
            <person name="Khan A."/>
            <person name="Brunk B."/>
            <person name="Roos D."/>
            <person name="Caler E."/>
            <person name="Lorenzi H."/>
        </authorList>
    </citation>
    <scope>NUCLEOTIDE SEQUENCE [LARGE SCALE GENOMIC DNA]</scope>
    <source>
        <strain evidence="4 5">GAB2-2007-GAL-DOM2</strain>
    </source>
</reference>
<dbReference type="AlphaFoldDB" id="A0A086JR56"/>
<protein>
    <submittedName>
        <fullName evidence="4">Ubiquitin-conjugating enzyme subfamily protein</fullName>
        <ecNumber evidence="4">6.3.2.19</ecNumber>
    </submittedName>
</protein>
<dbReference type="CDD" id="cd23799">
    <property type="entry name" value="UBCc_UBE2J"/>
    <property type="match status" value="1"/>
</dbReference>
<dbReference type="PROSITE" id="PS50127">
    <property type="entry name" value="UBC_2"/>
    <property type="match status" value="1"/>
</dbReference>
<dbReference type="EMBL" id="AHZU02001230">
    <property type="protein sequence ID" value="KFG34624.1"/>
    <property type="molecule type" value="Genomic_DNA"/>
</dbReference>
<evidence type="ECO:0000313" key="4">
    <source>
        <dbReference type="EMBL" id="KFG34624.1"/>
    </source>
</evidence>